<keyword evidence="3" id="KW-1185">Reference proteome</keyword>
<dbReference type="AlphaFoldDB" id="A0A9J6HAC7"/>
<organism evidence="2 3">
    <name type="scientific">Haemaphysalis longicornis</name>
    <name type="common">Bush tick</name>
    <dbReference type="NCBI Taxonomy" id="44386"/>
    <lineage>
        <taxon>Eukaryota</taxon>
        <taxon>Metazoa</taxon>
        <taxon>Ecdysozoa</taxon>
        <taxon>Arthropoda</taxon>
        <taxon>Chelicerata</taxon>
        <taxon>Arachnida</taxon>
        <taxon>Acari</taxon>
        <taxon>Parasitiformes</taxon>
        <taxon>Ixodida</taxon>
        <taxon>Ixodoidea</taxon>
        <taxon>Ixodidae</taxon>
        <taxon>Haemaphysalinae</taxon>
        <taxon>Haemaphysalis</taxon>
    </lineage>
</organism>
<proteinExistence type="predicted"/>
<sequence>MQDAQQYPPPSPANAAQHASPVEVPRKATLCTIQAIVAASLTAALLVLLAAIVLSVSNSRQPVSVTDTPSCCLRETEWLFYHVNISVNPCIFLHDYVCGVYREQREPPAFGESNYSSEKELYLYRPPPRKSGIAVYRLFQSCLSAVANIEKQGGSTATTYIGALLPNTAVTKSKRDLLLFLLQMAVRYNIMSHPVVALYGRGGFPSRVFFENMHLLRKPGFLAVLLLTRTAPSIRGDVSDQYHRLRKDCLQTINRMLNLSVNLKNMEDLERDLDVTFGKGITANDFTFGNAVLANFSDVDKLAPSLTMADWSWAVRNVSGSDPPAMLFHSSVDALRKTFGVLLDVRRREVTLVFFIFKAVTNFLLEMLNESGGIRSKRRFLYCKSIIYQYSPLMLVNKIETYSREHAAVFHRIFKKILAEIAAQTARIMPPTDHTRLLSYHKNLRLLLPSDLLPAHKKIPSLTGDFVRNLLTLFRSGWSNEGKDLLPGITEDLYKNFSLRKIGIFNDTIVIPVFAYTIYTFHASDELVVPSAIIGVPLADALWKNIFSEHEWSTDTSKLLDNYTACQVSLGTLVTTSLRRFHVPLLSIETARRVAVSSLWQSQFESFGGWRVSRCKLFYMLLMYHHYCPAPLYFKERFLKEAQYIALISEDFRDAFKCQAPLNTTPTCRLEQES</sequence>
<comment type="caution">
    <text evidence="2">The sequence shown here is derived from an EMBL/GenBank/DDBJ whole genome shotgun (WGS) entry which is preliminary data.</text>
</comment>
<evidence type="ECO:0000313" key="2">
    <source>
        <dbReference type="EMBL" id="KAH9384766.1"/>
    </source>
</evidence>
<evidence type="ECO:0000256" key="1">
    <source>
        <dbReference type="SAM" id="Phobius"/>
    </source>
</evidence>
<accession>A0A9J6HAC7</accession>
<gene>
    <name evidence="2" type="ORF">HPB48_026779</name>
</gene>
<evidence type="ECO:0000313" key="3">
    <source>
        <dbReference type="Proteomes" id="UP000821853"/>
    </source>
</evidence>
<name>A0A9J6HAC7_HAELO</name>
<keyword evidence="1" id="KW-1133">Transmembrane helix</keyword>
<reference evidence="2 3" key="1">
    <citation type="journal article" date="2020" name="Cell">
        <title>Large-Scale Comparative Analyses of Tick Genomes Elucidate Their Genetic Diversity and Vector Capacities.</title>
        <authorList>
            <consortium name="Tick Genome and Microbiome Consortium (TIGMIC)"/>
            <person name="Jia N."/>
            <person name="Wang J."/>
            <person name="Shi W."/>
            <person name="Du L."/>
            <person name="Sun Y."/>
            <person name="Zhan W."/>
            <person name="Jiang J.F."/>
            <person name="Wang Q."/>
            <person name="Zhang B."/>
            <person name="Ji P."/>
            <person name="Bell-Sakyi L."/>
            <person name="Cui X.M."/>
            <person name="Yuan T.T."/>
            <person name="Jiang B.G."/>
            <person name="Yang W.F."/>
            <person name="Lam T.T."/>
            <person name="Chang Q.C."/>
            <person name="Ding S.J."/>
            <person name="Wang X.J."/>
            <person name="Zhu J.G."/>
            <person name="Ruan X.D."/>
            <person name="Zhao L."/>
            <person name="Wei J.T."/>
            <person name="Ye R.Z."/>
            <person name="Que T.C."/>
            <person name="Du C.H."/>
            <person name="Zhou Y.H."/>
            <person name="Cheng J.X."/>
            <person name="Dai P.F."/>
            <person name="Guo W.B."/>
            <person name="Han X.H."/>
            <person name="Huang E.J."/>
            <person name="Li L.F."/>
            <person name="Wei W."/>
            <person name="Gao Y.C."/>
            <person name="Liu J.Z."/>
            <person name="Shao H.Z."/>
            <person name="Wang X."/>
            <person name="Wang C.C."/>
            <person name="Yang T.C."/>
            <person name="Huo Q.B."/>
            <person name="Li W."/>
            <person name="Chen H.Y."/>
            <person name="Chen S.E."/>
            <person name="Zhou L.G."/>
            <person name="Ni X.B."/>
            <person name="Tian J.H."/>
            <person name="Sheng Y."/>
            <person name="Liu T."/>
            <person name="Pan Y.S."/>
            <person name="Xia L.Y."/>
            <person name="Li J."/>
            <person name="Zhao F."/>
            <person name="Cao W.C."/>
        </authorList>
    </citation>
    <scope>NUCLEOTIDE SEQUENCE [LARGE SCALE GENOMIC DNA]</scope>
    <source>
        <strain evidence="2">HaeL-2018</strain>
    </source>
</reference>
<dbReference type="EMBL" id="JABSTR010003084">
    <property type="protein sequence ID" value="KAH9384766.1"/>
    <property type="molecule type" value="Genomic_DNA"/>
</dbReference>
<dbReference type="Proteomes" id="UP000821853">
    <property type="component" value="Unassembled WGS sequence"/>
</dbReference>
<keyword evidence="1" id="KW-0812">Transmembrane</keyword>
<dbReference type="VEuPathDB" id="VectorBase:HLOH_065399"/>
<feature type="transmembrane region" description="Helical" evidence="1">
    <location>
        <begin position="35"/>
        <end position="56"/>
    </location>
</feature>
<keyword evidence="1" id="KW-0472">Membrane</keyword>
<protein>
    <submittedName>
        <fullName evidence="2">Uncharacterized protein</fullName>
    </submittedName>
</protein>